<dbReference type="AlphaFoldDB" id="A0A7S9LPC0"/>
<feature type="transmembrane region" description="Helical" evidence="1">
    <location>
        <begin position="12"/>
        <end position="29"/>
    </location>
</feature>
<gene>
    <name evidence="3" type="ORF">I0K15_13140</name>
</gene>
<feature type="domain" description="PAS" evidence="2">
    <location>
        <begin position="157"/>
        <end position="225"/>
    </location>
</feature>
<keyword evidence="4" id="KW-1185">Reference proteome</keyword>
<keyword evidence="1" id="KW-0472">Membrane</keyword>
<keyword evidence="1" id="KW-1133">Transmembrane helix</keyword>
<dbReference type="Gene3D" id="3.30.450.20">
    <property type="entry name" value="PAS domain"/>
    <property type="match status" value="1"/>
</dbReference>
<dbReference type="SUPFAM" id="SSF55785">
    <property type="entry name" value="PYP-like sensor domain (PAS domain)"/>
    <property type="match status" value="1"/>
</dbReference>
<dbReference type="Pfam" id="PF12860">
    <property type="entry name" value="PAS_7"/>
    <property type="match status" value="1"/>
</dbReference>
<evidence type="ECO:0000313" key="4">
    <source>
        <dbReference type="Proteomes" id="UP000594800"/>
    </source>
</evidence>
<dbReference type="Proteomes" id="UP000594800">
    <property type="component" value="Chromosome"/>
</dbReference>
<feature type="domain" description="PAS" evidence="2">
    <location>
        <begin position="269"/>
        <end position="336"/>
    </location>
</feature>
<evidence type="ECO:0000259" key="2">
    <source>
        <dbReference type="SMART" id="SM00091"/>
    </source>
</evidence>
<dbReference type="InterPro" id="IPR000014">
    <property type="entry name" value="PAS"/>
</dbReference>
<accession>A0A7S9LPC0</accession>
<sequence length="673" mass="71929">MPDFSDLPLDWALGLAGLAVLLIYALSTLPRRATGRRGAPPIDRQAVGREALYSVGAGQIRPANAAAGDPATELSFDVFLAELGLSEDAALRRDVEALGRDGTAFDRMSPTPDGRHIAVGGWTRGARAWLSVLDATDQFREATEMSRAAEQEIARSSDQARLLENAPLLQWRIGAEGDVIWSNAEARRAAGLHETALDLVLARLAELRPEGQPPMVPARHRIGIQPRDGSVGTWFDVTELALPGGGHIGYAIGAEQVMRAEAALARFVETLTETFAHLPIGLAIFDRNRELGLFNPALADLLKLDPAWLAGRPTLTAFLNQLRERRAIPDQRDYRTWRSELLELGQPGGSQHYAEVWVQPSGRTLRVNARPHPQGAIALLLEDITPAISLEQHFREGMEMREAALSRQPGAHAILDVSGAIQFMDAEMPALLGPAINDIEIGAPGGVHRFLDRCGDLFGGSVPGDELLSFVVGGQSERMPIACDLTRPDGSVVVLTASMLPGGGSLISLTERMMVAPAAPGTLAAALDAALSHAAGLSEPMEREVTLDDDGPGELPCSRPDLVRRVGVNLLLAAVDLSGESEPIRIDLRSPAPDLVELSCACRAAMPRATTGEPSLPLTLLRRFLAEEGGEAVAETSADEMSTVLRVTLPISALMRTVRAPMLAAPRQEAQGG</sequence>
<dbReference type="KEGG" id="poz:I0K15_13140"/>
<dbReference type="RefSeq" id="WP_196101964.1">
    <property type="nucleotide sequence ID" value="NZ_CP064942.1"/>
</dbReference>
<protein>
    <submittedName>
        <fullName evidence="3">PAS-domain containing protein</fullName>
    </submittedName>
</protein>
<dbReference type="InterPro" id="IPR035965">
    <property type="entry name" value="PAS-like_dom_sf"/>
</dbReference>
<name>A0A7S9LPC0_9RHOB</name>
<evidence type="ECO:0000313" key="3">
    <source>
        <dbReference type="EMBL" id="QPH52753.1"/>
    </source>
</evidence>
<evidence type="ECO:0000256" key="1">
    <source>
        <dbReference type="SAM" id="Phobius"/>
    </source>
</evidence>
<reference evidence="3 4" key="1">
    <citation type="submission" date="2020-11" db="EMBL/GenBank/DDBJ databases">
        <title>Description of Pontivivens ytuae sp. nov. isolated from deep sea sediment of Mariana Trench.</title>
        <authorList>
            <person name="Wang Z."/>
            <person name="Sun Q.-L."/>
            <person name="Xu X.-D."/>
            <person name="Tang Y.-Z."/>
            <person name="Zhang J."/>
        </authorList>
    </citation>
    <scope>NUCLEOTIDE SEQUENCE [LARGE SCALE GENOMIC DNA]</scope>
    <source>
        <strain evidence="3 4">MT2928</strain>
    </source>
</reference>
<keyword evidence="1" id="KW-0812">Transmembrane</keyword>
<proteinExistence type="predicted"/>
<dbReference type="EMBL" id="CP064942">
    <property type="protein sequence ID" value="QPH52753.1"/>
    <property type="molecule type" value="Genomic_DNA"/>
</dbReference>
<organism evidence="3 4">
    <name type="scientific">Pontivivens ytuae</name>
    <dbReference type="NCBI Taxonomy" id="2789856"/>
    <lineage>
        <taxon>Bacteria</taxon>
        <taxon>Pseudomonadati</taxon>
        <taxon>Pseudomonadota</taxon>
        <taxon>Alphaproteobacteria</taxon>
        <taxon>Rhodobacterales</taxon>
        <taxon>Paracoccaceae</taxon>
        <taxon>Pontivivens</taxon>
    </lineage>
</organism>
<dbReference type="SMART" id="SM00091">
    <property type="entry name" value="PAS"/>
    <property type="match status" value="2"/>
</dbReference>